<feature type="compositionally biased region" description="Polar residues" evidence="1">
    <location>
        <begin position="732"/>
        <end position="747"/>
    </location>
</feature>
<feature type="compositionally biased region" description="Basic and acidic residues" evidence="1">
    <location>
        <begin position="608"/>
        <end position="626"/>
    </location>
</feature>
<sequence>MGFTSRRPILPAPTDSELGPTDDTGLGTDIGTDLSRRSDKTSDTIPDDGTPITITTAPKHKTTGKLTKTRQQSQTSLLIEYFEASKASESGTRRPSLRVRYTPSHSRKNKEKGEGHILVTESKSARRPSQSHRIVLGGNESLVENPVTSSISSLGPAEDLIPAAPVEVEVLHDSRSELSDSTSSPGPRYFEPESEISSMPAESSLGPDQPISMAPSNQTGSVARGSSYDGATLKPPVILADRNSSNERITQKVIQKLSNKPRVSVGGKRHSSGHSGSRSSVSREAEAGNHEARIHVTKPVDDDSVPSATGSSLVSGSHLSADPRPADQRSIRSGASNVSITNNPKLLQTVEDAIRRLILPELNELRRDQKHSHRSRHDKVSDPSDISSSTISREDASRRKSSGSKSKRRVSRDSESGLPSGSSRRHRHHKTVDYDSPSEQSYEQSESIDSNSVRDERKSRKHRSHRTRDAAAGALGAAALTTAALKSHDSGSSLEYSENRRRRESKSRSSRTASATEKEDAFHKHHVPPMPFVSEIGTDLTRSSLRSSNDGGAETPTRREVREVIRGSPLELSSPGSYTPTRNSSDLKRGLGTHHGNLSEHNLSGHDLSSRKEVPKEDDFDHSREVDDIDFATHGFAALTDPERARAYERNLHQQHPIRRGLSPIQSVASYQTTEPNRNSMMQPRSLESINSLKKSQQLDDQISISSLSSPPSTDLARSRRPHGISLENRSEILNQHGGSVETTPRQADSDVFEEQHLENESYRDAPYIDKVTAGQQVAKVSGASPEYIESPIGVESAVASLIDPSVVDVGNQYSPRLSQADSISVRGVESPYHSQHGSPLKHEISHRSLNKRGHAGAIETMVSPPQSPARSVEYYDETGASSARTATQQPRNAAPDQVERSPDSDITTNPSIIRGPIGGLAQGSTDHWPYDPTPPRSHAELVLPPVSRDIGSAGADLVPQPLSIERDHDLDPKVDLYMKAPPMATPPGAKDEGYETGANAPSPGLYSNGPGGANDTFPLNSALEDDPFTTQRDKYVSGLSHGLSPMYDSAMGRGRDHIQSKDIVALMDHLTVRDAQRNARDTEILVTLVRSAAEMRNSFEDMKKFIAEQDEMILDTADRQHERTQKIVSGPRPQPTTPHATNSAASEEEMPSKRRNVFQRALRGLGAKNTQELQNIETMLMRLLDEVEALRTMQPTTITQTQPRSTSLASADNAQPPTDTGYEPEGQAGTSSTGDRSGFFSNNSSRQADYRSYSLHRDAGNRVSTVMEGDEEYDDYADGLGGAAAGNVQTASQATPTRNDGVRQVRGGSVPLNTPPRTQNQNVASLSNENTPHHSVGDGSGRKHKSFTSSFIPKMVSRWSKTTASTDNYRTSNQRIRPYSEVSHSGSNLGEYDYEHDPQGDDRIRSQGSFQPEQYPEEENRPPSPLIPSQISDNPKYQAHRNSINLQHPQPRQGPSGRYQSRLESEAQLYTDQLSPTSQTSSHWENHHSGLHDPNHGAAMYGDHLSPVSDTTRSQEHGLSHDNRSVASSQGPPRPPKILSDEPLVPQRPPKVLMSPPPSNRQQTYVDHVAAARAGSPAFDKSPVAALRSPQSQGRKPSGPRPLTTTGGLKGDLNAIKRTRFRGSPNQIDSEDEAAAAY</sequence>
<feature type="compositionally biased region" description="Polar residues" evidence="1">
    <location>
        <begin position="574"/>
        <end position="584"/>
    </location>
</feature>
<feature type="region of interest" description="Disordered" evidence="1">
    <location>
        <begin position="1362"/>
        <end position="1437"/>
    </location>
</feature>
<dbReference type="GO" id="GO:0006098">
    <property type="term" value="P:pentose-phosphate shunt"/>
    <property type="evidence" value="ECO:0007669"/>
    <property type="project" value="UniProtKB-UniPathway"/>
</dbReference>
<feature type="compositionally biased region" description="Low complexity" evidence="1">
    <location>
        <begin position="470"/>
        <end position="485"/>
    </location>
</feature>
<feature type="compositionally biased region" description="Low complexity" evidence="1">
    <location>
        <begin position="1197"/>
        <end position="1208"/>
    </location>
</feature>
<feature type="compositionally biased region" description="Basic and acidic residues" evidence="1">
    <location>
        <begin position="1485"/>
        <end position="1496"/>
    </location>
</feature>
<evidence type="ECO:0000256" key="1">
    <source>
        <dbReference type="SAM" id="MobiDB-lite"/>
    </source>
</evidence>
<dbReference type="InterPro" id="IPR018225">
    <property type="entry name" value="Transaldolase_AS"/>
</dbReference>
<dbReference type="PANTHER" id="PTHR42105:SF1">
    <property type="entry name" value="TRANSALDOLASE"/>
    <property type="match status" value="1"/>
</dbReference>
<feature type="compositionally biased region" description="Polar residues" evidence="1">
    <location>
        <begin position="1312"/>
        <end position="1331"/>
    </location>
</feature>
<feature type="compositionally biased region" description="Basic residues" evidence="1">
    <location>
        <begin position="368"/>
        <end position="377"/>
    </location>
</feature>
<organism evidence="2 3">
    <name type="scientific">Exophiala xenobiotica</name>
    <dbReference type="NCBI Taxonomy" id="348802"/>
    <lineage>
        <taxon>Eukaryota</taxon>
        <taxon>Fungi</taxon>
        <taxon>Dikarya</taxon>
        <taxon>Ascomycota</taxon>
        <taxon>Pezizomycotina</taxon>
        <taxon>Eurotiomycetes</taxon>
        <taxon>Chaetothyriomycetidae</taxon>
        <taxon>Chaetothyriales</taxon>
        <taxon>Herpotrichiellaceae</taxon>
        <taxon>Exophiala</taxon>
    </lineage>
</organism>
<proteinExistence type="predicted"/>
<feature type="compositionally biased region" description="Basic residues" evidence="1">
    <location>
        <begin position="500"/>
        <end position="509"/>
    </location>
</feature>
<feature type="compositionally biased region" description="Polar residues" evidence="1">
    <location>
        <begin position="1362"/>
        <end position="1376"/>
    </location>
</feature>
<keyword evidence="3" id="KW-1185">Reference proteome</keyword>
<feature type="compositionally biased region" description="Low complexity" evidence="1">
    <location>
        <begin position="18"/>
        <end position="33"/>
    </location>
</feature>
<feature type="compositionally biased region" description="Polar residues" evidence="1">
    <location>
        <begin position="1229"/>
        <end position="1246"/>
    </location>
</feature>
<feature type="compositionally biased region" description="Polar residues" evidence="1">
    <location>
        <begin position="64"/>
        <end position="77"/>
    </location>
</feature>
<feature type="compositionally biased region" description="Basic and acidic residues" evidence="1">
    <location>
        <begin position="1394"/>
        <end position="1406"/>
    </location>
</feature>
<dbReference type="PROSITE" id="PS01054">
    <property type="entry name" value="TRANSALDOLASE_1"/>
    <property type="match status" value="1"/>
</dbReference>
<feature type="region of interest" description="Disordered" evidence="1">
    <location>
        <begin position="252"/>
        <end position="339"/>
    </location>
</feature>
<feature type="compositionally biased region" description="Low complexity" evidence="1">
    <location>
        <begin position="434"/>
        <end position="450"/>
    </location>
</feature>
<feature type="compositionally biased region" description="Polar residues" evidence="1">
    <location>
        <begin position="812"/>
        <end position="823"/>
    </location>
</feature>
<feature type="region of interest" description="Disordered" evidence="1">
    <location>
        <begin position="1126"/>
        <end position="1154"/>
    </location>
</feature>
<feature type="region of interest" description="Disordered" evidence="1">
    <location>
        <begin position="650"/>
        <end position="747"/>
    </location>
</feature>
<dbReference type="OrthoDB" id="5382102at2759"/>
<dbReference type="PANTHER" id="PTHR42105">
    <property type="entry name" value="DIM2-ASSOCIATED PROTEIN 1"/>
    <property type="match status" value="1"/>
</dbReference>
<protein>
    <submittedName>
        <fullName evidence="2">Uncharacterized protein</fullName>
    </submittedName>
</protein>
<dbReference type="GeneID" id="25323270"/>
<feature type="compositionally biased region" description="Polar residues" evidence="1">
    <location>
        <begin position="1289"/>
        <end position="1299"/>
    </location>
</feature>
<feature type="compositionally biased region" description="Polar residues" evidence="1">
    <location>
        <begin position="880"/>
        <end position="892"/>
    </location>
</feature>
<feature type="region of interest" description="Disordered" evidence="1">
    <location>
        <begin position="1197"/>
        <end position="1246"/>
    </location>
</feature>
<feature type="compositionally biased region" description="Polar residues" evidence="1">
    <location>
        <begin position="1209"/>
        <end position="1219"/>
    </location>
</feature>
<feature type="compositionally biased region" description="Low complexity" evidence="1">
    <location>
        <begin position="699"/>
        <end position="713"/>
    </location>
</feature>
<reference evidence="2 3" key="1">
    <citation type="submission" date="2015-01" db="EMBL/GenBank/DDBJ databases">
        <title>The Genome Sequence of Exophiala xenobiotica CBS118157.</title>
        <authorList>
            <consortium name="The Broad Institute Genomics Platform"/>
            <person name="Cuomo C."/>
            <person name="de Hoog S."/>
            <person name="Gorbushina A."/>
            <person name="Stielow B."/>
            <person name="Teixiera M."/>
            <person name="Abouelleil A."/>
            <person name="Chapman S.B."/>
            <person name="Priest M."/>
            <person name="Young S.K."/>
            <person name="Wortman J."/>
            <person name="Nusbaum C."/>
            <person name="Birren B."/>
        </authorList>
    </citation>
    <scope>NUCLEOTIDE SEQUENCE [LARGE SCALE GENOMIC DNA]</scope>
    <source>
        <strain evidence="2 3">CBS 118157</strain>
    </source>
</reference>
<feature type="region of interest" description="Disordered" evidence="1">
    <location>
        <begin position="1289"/>
        <end position="1347"/>
    </location>
</feature>
<dbReference type="RefSeq" id="XP_013321793.1">
    <property type="nucleotide sequence ID" value="XM_013466339.1"/>
</dbReference>
<feature type="compositionally biased region" description="Basic and acidic residues" evidence="1">
    <location>
        <begin position="1514"/>
        <end position="1525"/>
    </location>
</feature>
<feature type="region of interest" description="Disordered" evidence="1">
    <location>
        <begin position="173"/>
        <end position="233"/>
    </location>
</feature>
<feature type="region of interest" description="Disordered" evidence="1">
    <location>
        <begin position="1"/>
        <end position="115"/>
    </location>
</feature>
<dbReference type="UniPathway" id="UPA00115">
    <property type="reaction ID" value="UER00414"/>
</dbReference>
<name>A0A0D2EZU1_9EURO</name>
<feature type="compositionally biased region" description="Polar residues" evidence="1">
    <location>
        <begin position="664"/>
        <end position="695"/>
    </location>
</feature>
<feature type="region of interest" description="Disordered" evidence="1">
    <location>
        <begin position="1472"/>
        <end position="1639"/>
    </location>
</feature>
<accession>A0A0D2EZU1</accession>
<gene>
    <name evidence="2" type="ORF">PV05_01362</name>
</gene>
<feature type="region of interest" description="Disordered" evidence="1">
    <location>
        <begin position="367"/>
        <end position="626"/>
    </location>
</feature>
<feature type="compositionally biased region" description="Polar residues" evidence="1">
    <location>
        <begin position="1428"/>
        <end position="1437"/>
    </location>
</feature>
<feature type="compositionally biased region" description="Polar residues" evidence="1">
    <location>
        <begin position="306"/>
        <end position="318"/>
    </location>
</feature>
<feature type="region of interest" description="Disordered" evidence="1">
    <location>
        <begin position="985"/>
        <end position="1026"/>
    </location>
</feature>
<feature type="compositionally biased region" description="Polar residues" evidence="1">
    <location>
        <begin position="540"/>
        <end position="550"/>
    </location>
</feature>
<feature type="compositionally biased region" description="Basic and acidic residues" evidence="1">
    <location>
        <begin position="281"/>
        <end position="301"/>
    </location>
</feature>
<dbReference type="Proteomes" id="UP000054342">
    <property type="component" value="Unassembled WGS sequence"/>
</dbReference>
<feature type="compositionally biased region" description="Polar residues" evidence="1">
    <location>
        <begin position="1472"/>
        <end position="1484"/>
    </location>
</feature>
<dbReference type="GO" id="GO:0005975">
    <property type="term" value="P:carbohydrate metabolic process"/>
    <property type="evidence" value="ECO:0007669"/>
    <property type="project" value="InterPro"/>
</dbReference>
<feature type="compositionally biased region" description="Basic residues" evidence="1">
    <location>
        <begin position="399"/>
        <end position="410"/>
    </location>
</feature>
<evidence type="ECO:0000313" key="3">
    <source>
        <dbReference type="Proteomes" id="UP000054342"/>
    </source>
</evidence>
<dbReference type="EMBL" id="KN847317">
    <property type="protein sequence ID" value="KIW61208.1"/>
    <property type="molecule type" value="Genomic_DNA"/>
</dbReference>
<feature type="compositionally biased region" description="Acidic residues" evidence="1">
    <location>
        <begin position="1630"/>
        <end position="1639"/>
    </location>
</feature>
<evidence type="ECO:0000313" key="2">
    <source>
        <dbReference type="EMBL" id="KIW61208.1"/>
    </source>
</evidence>
<feature type="region of interest" description="Disordered" evidence="1">
    <location>
        <begin position="811"/>
        <end position="941"/>
    </location>
</feature>
<feature type="compositionally biased region" description="Basic and acidic residues" evidence="1">
    <location>
        <begin position="556"/>
        <end position="565"/>
    </location>
</feature>
<feature type="compositionally biased region" description="Low complexity" evidence="1">
    <location>
        <begin position="43"/>
        <end position="57"/>
    </location>
</feature>
<dbReference type="STRING" id="348802.A0A0D2EZU1"/>